<feature type="transmembrane region" description="Helical" evidence="8">
    <location>
        <begin position="123"/>
        <end position="144"/>
    </location>
</feature>
<evidence type="ECO:0000256" key="5">
    <source>
        <dbReference type="ARBA" id="ARBA00022989"/>
    </source>
</evidence>
<organism evidence="9 10">
    <name type="scientific">Scophthalmus maximus</name>
    <name type="common">Turbot</name>
    <name type="synonym">Psetta maxima</name>
    <dbReference type="NCBI Taxonomy" id="52904"/>
    <lineage>
        <taxon>Eukaryota</taxon>
        <taxon>Metazoa</taxon>
        <taxon>Chordata</taxon>
        <taxon>Craniata</taxon>
        <taxon>Vertebrata</taxon>
        <taxon>Euteleostomi</taxon>
        <taxon>Actinopterygii</taxon>
        <taxon>Neopterygii</taxon>
        <taxon>Teleostei</taxon>
        <taxon>Neoteleostei</taxon>
        <taxon>Acanthomorphata</taxon>
        <taxon>Carangaria</taxon>
        <taxon>Pleuronectiformes</taxon>
        <taxon>Pleuronectoidei</taxon>
        <taxon>Scophthalmidae</taxon>
        <taxon>Scophthalmus</taxon>
    </lineage>
</organism>
<evidence type="ECO:0000256" key="6">
    <source>
        <dbReference type="ARBA" id="ARBA00023136"/>
    </source>
</evidence>
<dbReference type="PANTHER" id="PTHR10361:SF40">
    <property type="entry name" value="HEPATIC SODIUM_BILE ACID COTRANSPORTER"/>
    <property type="match status" value="1"/>
</dbReference>
<dbReference type="InterPro" id="IPR002657">
    <property type="entry name" value="BilAc:Na_symport/Acr3"/>
</dbReference>
<evidence type="ECO:0000313" key="9">
    <source>
        <dbReference type="EMBL" id="KAF0023713.1"/>
    </source>
</evidence>
<evidence type="ECO:0000256" key="1">
    <source>
        <dbReference type="ARBA" id="ARBA00004141"/>
    </source>
</evidence>
<dbReference type="InterPro" id="IPR004710">
    <property type="entry name" value="Bilac:Na_transpt"/>
</dbReference>
<dbReference type="GO" id="GO:0016020">
    <property type="term" value="C:membrane"/>
    <property type="evidence" value="ECO:0007669"/>
    <property type="project" value="UniProtKB-SubCell"/>
</dbReference>
<keyword evidence="4" id="KW-0769">Symport</keyword>
<dbReference type="AlphaFoldDB" id="A0A6A4RP87"/>
<evidence type="ECO:0000256" key="3">
    <source>
        <dbReference type="ARBA" id="ARBA00022692"/>
    </source>
</evidence>
<evidence type="ECO:0000256" key="8">
    <source>
        <dbReference type="SAM" id="Phobius"/>
    </source>
</evidence>
<evidence type="ECO:0008006" key="11">
    <source>
        <dbReference type="Google" id="ProtNLM"/>
    </source>
</evidence>
<protein>
    <recommendedName>
        <fullName evidence="11">Sodium/bile acid cotransporter</fullName>
    </recommendedName>
</protein>
<feature type="region of interest" description="Disordered" evidence="7">
    <location>
        <begin position="355"/>
        <end position="380"/>
    </location>
</feature>
<evidence type="ECO:0000256" key="2">
    <source>
        <dbReference type="ARBA" id="ARBA00006528"/>
    </source>
</evidence>
<feature type="compositionally biased region" description="Polar residues" evidence="7">
    <location>
        <begin position="364"/>
        <end position="380"/>
    </location>
</feature>
<feature type="transmembrane region" description="Helical" evidence="8">
    <location>
        <begin position="193"/>
        <end position="216"/>
    </location>
</feature>
<evidence type="ECO:0000313" key="10">
    <source>
        <dbReference type="Proteomes" id="UP000438429"/>
    </source>
</evidence>
<proteinExistence type="inferred from homology"/>
<keyword evidence="6 8" id="KW-0472">Membrane</keyword>
<dbReference type="EMBL" id="VEVO01000022">
    <property type="protein sequence ID" value="KAF0023713.1"/>
    <property type="molecule type" value="Genomic_DNA"/>
</dbReference>
<dbReference type="GO" id="GO:0008508">
    <property type="term" value="F:bile acid:sodium symporter activity"/>
    <property type="evidence" value="ECO:0007669"/>
    <property type="project" value="TreeGrafter"/>
</dbReference>
<keyword evidence="5 8" id="KW-1133">Transmembrane helix</keyword>
<dbReference type="Gene3D" id="1.20.1530.20">
    <property type="match status" value="1"/>
</dbReference>
<accession>A0A6A4RP87</accession>
<comment type="subcellular location">
    <subcellularLocation>
        <location evidence="1">Membrane</location>
        <topology evidence="1">Multi-pass membrane protein</topology>
    </subcellularLocation>
</comment>
<feature type="region of interest" description="Disordered" evidence="7">
    <location>
        <begin position="1"/>
        <end position="20"/>
    </location>
</feature>
<comment type="caution">
    <text evidence="9">The sequence shown here is derived from an EMBL/GenBank/DDBJ whole genome shotgun (WGS) entry which is preliminary data.</text>
</comment>
<keyword evidence="3 8" id="KW-0812">Transmembrane</keyword>
<reference evidence="9 10" key="1">
    <citation type="submission" date="2019-06" db="EMBL/GenBank/DDBJ databases">
        <title>Draft genomes of female and male turbot (Scophthalmus maximus).</title>
        <authorList>
            <person name="Xu H."/>
            <person name="Xu X.-W."/>
            <person name="Shao C."/>
            <person name="Chen S."/>
        </authorList>
    </citation>
    <scope>NUCLEOTIDE SEQUENCE [LARGE SCALE GENOMIC DNA]</scope>
    <source>
        <strain evidence="9">Ysfricsl-2016a</strain>
        <tissue evidence="9">Blood</tissue>
    </source>
</reference>
<evidence type="ECO:0000256" key="7">
    <source>
        <dbReference type="SAM" id="MobiDB-lite"/>
    </source>
</evidence>
<keyword evidence="4" id="KW-0813">Transport</keyword>
<dbReference type="Pfam" id="PF01758">
    <property type="entry name" value="SBF"/>
    <property type="match status" value="1"/>
</dbReference>
<dbReference type="InterPro" id="IPR038770">
    <property type="entry name" value="Na+/solute_symporter_sf"/>
</dbReference>
<dbReference type="PANTHER" id="PTHR10361">
    <property type="entry name" value="SODIUM-BILE ACID COTRANSPORTER"/>
    <property type="match status" value="1"/>
</dbReference>
<comment type="similarity">
    <text evidence="2">Belongs to the bile acid:sodium symporter (BASS) (TC 2.A.28) family.</text>
</comment>
<feature type="transmembrane region" description="Helical" evidence="8">
    <location>
        <begin position="228"/>
        <end position="254"/>
    </location>
</feature>
<sequence length="380" mass="40698">MSCSSRAKQGHPRNVAGDCPHHCDNEGTVDDTADMVSGPDLWQNNSVSFNTSSATTVTLSPILDKTLSMFAIVFSINTMISLGCAMDWSKIKNHVIKPKGVAIALVSQYGVMPLTGFCLAKAFQLSGITATVILICGCSPGGQLSNLMTLALQGDVTLSMVMTSCSMFMALGMMPLLLYLYCKGFPNLHKAVPYGSIILSLFLTTICSGLGILINHFRPQYSKTITKVGLSISLVASVGIIMAVGFNFGVSILLVLSPPLVATAALMPFIGYVFGYIISSVCRLNQAERRTVAMETGCQQIQLCITILKIVFPPATMGPLFIFPILLLAFQLIESGVIVALFKAHQRFTPKEKEPYMPALTEDNGPQTSSDVSPSNAISC</sequence>
<feature type="transmembrane region" description="Helical" evidence="8">
    <location>
        <begin position="260"/>
        <end position="279"/>
    </location>
</feature>
<dbReference type="Proteomes" id="UP000438429">
    <property type="component" value="Unassembled WGS sequence"/>
</dbReference>
<gene>
    <name evidence="9" type="ORF">F2P81_024343</name>
</gene>
<feature type="transmembrane region" description="Helical" evidence="8">
    <location>
        <begin position="67"/>
        <end position="88"/>
    </location>
</feature>
<name>A0A6A4RP87_SCOMX</name>
<evidence type="ECO:0000256" key="4">
    <source>
        <dbReference type="ARBA" id="ARBA00022847"/>
    </source>
</evidence>
<feature type="transmembrane region" description="Helical" evidence="8">
    <location>
        <begin position="156"/>
        <end position="181"/>
    </location>
</feature>